<keyword evidence="1" id="KW-1133">Transmembrane helix</keyword>
<keyword evidence="1" id="KW-0472">Membrane</keyword>
<evidence type="ECO:0000313" key="3">
    <source>
        <dbReference type="Proteomes" id="UP000328092"/>
    </source>
</evidence>
<proteinExistence type="predicted"/>
<evidence type="ECO:0000256" key="1">
    <source>
        <dbReference type="SAM" id="Phobius"/>
    </source>
</evidence>
<feature type="transmembrane region" description="Helical" evidence="1">
    <location>
        <begin position="20"/>
        <end position="40"/>
    </location>
</feature>
<protein>
    <submittedName>
        <fullName evidence="2">Uncharacterized protein</fullName>
    </submittedName>
</protein>
<dbReference type="EMBL" id="CAADFC020000023">
    <property type="protein sequence ID" value="VIO75310.1"/>
    <property type="molecule type" value="Genomic_DNA"/>
</dbReference>
<sequence length="42" mass="4493">MTHWHDTMVDQPDTSSAAYAAGWTISGLAVFGVVVCVWVLGI</sequence>
<keyword evidence="3" id="KW-1185">Reference proteome</keyword>
<dbReference type="AlphaFoldDB" id="A0A508TLS2"/>
<evidence type="ECO:0000313" key="2">
    <source>
        <dbReference type="EMBL" id="VIO75310.1"/>
    </source>
</evidence>
<comment type="caution">
    <text evidence="2">The sequence shown here is derived from an EMBL/GenBank/DDBJ whole genome shotgun (WGS) entry which is preliminary data.</text>
</comment>
<accession>A0A508TLS2</accession>
<name>A0A508TLS2_9BRAD</name>
<dbReference type="Proteomes" id="UP000328092">
    <property type="component" value="Unassembled WGS sequence"/>
</dbReference>
<keyword evidence="1" id="KW-0812">Transmembrane</keyword>
<reference evidence="2" key="1">
    <citation type="submission" date="2019-02" db="EMBL/GenBank/DDBJ databases">
        <authorList>
            <person name="Pothier F.J."/>
        </authorList>
    </citation>
    <scope>NUCLEOTIDE SEQUENCE</scope>
    <source>
        <strain evidence="2">CI-1B</strain>
    </source>
</reference>
<dbReference type="RefSeq" id="WP_283813142.1">
    <property type="nucleotide sequence ID" value="NZ_CAADFC020000023.1"/>
</dbReference>
<gene>
    <name evidence="2" type="ORF">CI1B_58120</name>
</gene>
<organism evidence="2 3">
    <name type="scientific">Bradyrhizobium ivorense</name>
    <dbReference type="NCBI Taxonomy" id="2511166"/>
    <lineage>
        <taxon>Bacteria</taxon>
        <taxon>Pseudomonadati</taxon>
        <taxon>Pseudomonadota</taxon>
        <taxon>Alphaproteobacteria</taxon>
        <taxon>Hyphomicrobiales</taxon>
        <taxon>Nitrobacteraceae</taxon>
        <taxon>Bradyrhizobium</taxon>
    </lineage>
</organism>